<keyword evidence="2 5" id="KW-0547">Nucleotide-binding</keyword>
<evidence type="ECO:0000313" key="8">
    <source>
        <dbReference type="Proteomes" id="UP001069090"/>
    </source>
</evidence>
<keyword evidence="5 7" id="KW-0418">Kinase</keyword>
<dbReference type="AlphaFoldDB" id="A0A9J6RN07"/>
<comment type="pathway">
    <text evidence="5">Cofactor biosynthesis; coenzyme A biosynthesis; CoA from (R)-pantothenate: step 5/5.</text>
</comment>
<dbReference type="EMBL" id="JAPTGG010000010">
    <property type="protein sequence ID" value="MCZ0866110.1"/>
    <property type="molecule type" value="Genomic_DNA"/>
</dbReference>
<evidence type="ECO:0000256" key="1">
    <source>
        <dbReference type="ARBA" id="ARBA00009018"/>
    </source>
</evidence>
<dbReference type="GO" id="GO:0015937">
    <property type="term" value="P:coenzyme A biosynthetic process"/>
    <property type="evidence" value="ECO:0007669"/>
    <property type="project" value="UniProtKB-UniRule"/>
</dbReference>
<accession>A0A9J6RN07</accession>
<dbReference type="EC" id="2.7.1.24" evidence="5 6"/>
<keyword evidence="8" id="KW-1185">Reference proteome</keyword>
<comment type="caution">
    <text evidence="7">The sequence shown here is derived from an EMBL/GenBank/DDBJ whole genome shotgun (WGS) entry which is preliminary data.</text>
</comment>
<evidence type="ECO:0000256" key="2">
    <source>
        <dbReference type="ARBA" id="ARBA00022741"/>
    </source>
</evidence>
<dbReference type="RefSeq" id="WP_258332263.1">
    <property type="nucleotide sequence ID" value="NZ_JAPTGG010000010.1"/>
</dbReference>
<dbReference type="HAMAP" id="MF_00376">
    <property type="entry name" value="Dephospho_CoA_kinase"/>
    <property type="match status" value="1"/>
</dbReference>
<dbReference type="Gene3D" id="3.40.50.300">
    <property type="entry name" value="P-loop containing nucleotide triphosphate hydrolases"/>
    <property type="match status" value="1"/>
</dbReference>
<proteinExistence type="inferred from homology"/>
<dbReference type="InterPro" id="IPR001977">
    <property type="entry name" value="Depp_CoAkinase"/>
</dbReference>
<comment type="function">
    <text evidence="5">Catalyzes the phosphorylation of the 3'-hydroxyl group of dephosphocoenzyme A to form coenzyme A.</text>
</comment>
<comment type="catalytic activity">
    <reaction evidence="5">
        <text>3'-dephospho-CoA + ATP = ADP + CoA + H(+)</text>
        <dbReference type="Rhea" id="RHEA:18245"/>
        <dbReference type="ChEBI" id="CHEBI:15378"/>
        <dbReference type="ChEBI" id="CHEBI:30616"/>
        <dbReference type="ChEBI" id="CHEBI:57287"/>
        <dbReference type="ChEBI" id="CHEBI:57328"/>
        <dbReference type="ChEBI" id="CHEBI:456216"/>
        <dbReference type="EC" id="2.7.1.24"/>
    </reaction>
</comment>
<evidence type="ECO:0000256" key="4">
    <source>
        <dbReference type="ARBA" id="ARBA00022993"/>
    </source>
</evidence>
<dbReference type="InterPro" id="IPR027417">
    <property type="entry name" value="P-loop_NTPase"/>
</dbReference>
<dbReference type="PROSITE" id="PS51219">
    <property type="entry name" value="DPCK"/>
    <property type="match status" value="1"/>
</dbReference>
<dbReference type="GO" id="GO:0004140">
    <property type="term" value="F:dephospho-CoA kinase activity"/>
    <property type="evidence" value="ECO:0007669"/>
    <property type="project" value="UniProtKB-UniRule"/>
</dbReference>
<dbReference type="Proteomes" id="UP001069090">
    <property type="component" value="Unassembled WGS sequence"/>
</dbReference>
<keyword evidence="4 5" id="KW-0173">Coenzyme A biosynthesis</keyword>
<dbReference type="SUPFAM" id="SSF52540">
    <property type="entry name" value="P-loop containing nucleoside triphosphate hydrolases"/>
    <property type="match status" value="1"/>
</dbReference>
<gene>
    <name evidence="5 7" type="primary">coaE</name>
    <name evidence="7" type="ORF">O0V09_12940</name>
</gene>
<evidence type="ECO:0000256" key="5">
    <source>
        <dbReference type="HAMAP-Rule" id="MF_00376"/>
    </source>
</evidence>
<dbReference type="PANTHER" id="PTHR10695:SF46">
    <property type="entry name" value="BIFUNCTIONAL COENZYME A SYNTHASE-RELATED"/>
    <property type="match status" value="1"/>
</dbReference>
<name>A0A9J6RN07_9GAMM</name>
<evidence type="ECO:0000256" key="6">
    <source>
        <dbReference type="NCBIfam" id="TIGR00152"/>
    </source>
</evidence>
<comment type="subcellular location">
    <subcellularLocation>
        <location evidence="5">Cytoplasm</location>
    </subcellularLocation>
</comment>
<keyword evidence="5" id="KW-0963">Cytoplasm</keyword>
<organism evidence="7 8">
    <name type="scientific">Dasania phycosphaerae</name>
    <dbReference type="NCBI Taxonomy" id="2950436"/>
    <lineage>
        <taxon>Bacteria</taxon>
        <taxon>Pseudomonadati</taxon>
        <taxon>Pseudomonadota</taxon>
        <taxon>Gammaproteobacteria</taxon>
        <taxon>Cellvibrionales</taxon>
        <taxon>Spongiibacteraceae</taxon>
        <taxon>Dasania</taxon>
    </lineage>
</organism>
<keyword evidence="5 7" id="KW-0808">Transferase</keyword>
<evidence type="ECO:0000313" key="7">
    <source>
        <dbReference type="EMBL" id="MCZ0866110.1"/>
    </source>
</evidence>
<dbReference type="CDD" id="cd02022">
    <property type="entry name" value="DPCK"/>
    <property type="match status" value="1"/>
</dbReference>
<evidence type="ECO:0000256" key="3">
    <source>
        <dbReference type="ARBA" id="ARBA00022840"/>
    </source>
</evidence>
<keyword evidence="3 5" id="KW-0067">ATP-binding</keyword>
<comment type="similarity">
    <text evidence="1 5">Belongs to the CoaE family.</text>
</comment>
<dbReference type="GO" id="GO:0005524">
    <property type="term" value="F:ATP binding"/>
    <property type="evidence" value="ECO:0007669"/>
    <property type="project" value="UniProtKB-UniRule"/>
</dbReference>
<reference evidence="7 8" key="1">
    <citation type="submission" date="2022-12" db="EMBL/GenBank/DDBJ databases">
        <title>Dasania phycosphaerae sp. nov., isolated from particulate material of the south coast of Korea.</title>
        <authorList>
            <person name="Jiang Y."/>
        </authorList>
    </citation>
    <scope>NUCLEOTIDE SEQUENCE [LARGE SCALE GENOMIC DNA]</scope>
    <source>
        <strain evidence="7 8">GY-19</strain>
    </source>
</reference>
<dbReference type="NCBIfam" id="TIGR00152">
    <property type="entry name" value="dephospho-CoA kinase"/>
    <property type="match status" value="1"/>
</dbReference>
<feature type="binding site" evidence="5">
    <location>
        <begin position="16"/>
        <end position="21"/>
    </location>
    <ligand>
        <name>ATP</name>
        <dbReference type="ChEBI" id="CHEBI:30616"/>
    </ligand>
</feature>
<dbReference type="GO" id="GO:0005737">
    <property type="term" value="C:cytoplasm"/>
    <property type="evidence" value="ECO:0007669"/>
    <property type="project" value="UniProtKB-SubCell"/>
</dbReference>
<sequence>MAAAQPFTIGLTGGIGSGKTAASDYFKQLGITVVDADVVARLVVAKDSPALASIAQHFGDSVLHSNGELHRAQLRDIIFQDPAQKQWLEQLLHPLIRQTIEQQLTEATGPYAIFVSPLLLETNQHQLCDRILVIDVPEATQLQRACGRDHNNPAQIQRIIDSQISRQQRLALADDVVDNSQDIAALQQKLAKLHRHYLTLSP</sequence>
<dbReference type="PANTHER" id="PTHR10695">
    <property type="entry name" value="DEPHOSPHO-COA KINASE-RELATED"/>
    <property type="match status" value="1"/>
</dbReference>
<protein>
    <recommendedName>
        <fullName evidence="5 6">Dephospho-CoA kinase</fullName>
        <ecNumber evidence="5 6">2.7.1.24</ecNumber>
    </recommendedName>
    <alternativeName>
        <fullName evidence="5">Dephosphocoenzyme A kinase</fullName>
    </alternativeName>
</protein>
<dbReference type="Pfam" id="PF01121">
    <property type="entry name" value="CoaE"/>
    <property type="match status" value="1"/>
</dbReference>